<dbReference type="RefSeq" id="WP_108974419.1">
    <property type="nucleotide sequence ID" value="NZ_CP022188.1"/>
</dbReference>
<name>A0A2U8H3Z6_9RHOO</name>
<evidence type="ECO:0000313" key="3">
    <source>
        <dbReference type="EMBL" id="AWI80652.1"/>
    </source>
</evidence>
<sequence>MISRAKIAAAVLGAASLLASSSALATLIYDEAVSGDFSAAPSSPTALGSLAVGTSTVFGSLVNTSPSDEDGIDVFGFVVAAGTEVSKILFSFNASSYPGGANVYLVSGPGSAGTTLGSLNTSGASVTSGDDLFTNAIFGFGGPLTAGTYTFDLRGFGSGMGLDSYSMDFVVADLNAPHTVPEPSSVLLVGLGVLGLSAARTRRRRSGAGTLAC</sequence>
<dbReference type="EMBL" id="CP022188">
    <property type="protein sequence ID" value="AWI80652.1"/>
    <property type="molecule type" value="Genomic_DNA"/>
</dbReference>
<dbReference type="Proteomes" id="UP000244902">
    <property type="component" value="Chromosome"/>
</dbReference>
<dbReference type="Pfam" id="PF07589">
    <property type="entry name" value="PEP-CTERM"/>
    <property type="match status" value="1"/>
</dbReference>
<protein>
    <recommendedName>
        <fullName evidence="2">Ice-binding protein C-terminal domain-containing protein</fullName>
    </recommendedName>
</protein>
<keyword evidence="1" id="KW-0732">Signal</keyword>
<evidence type="ECO:0000259" key="2">
    <source>
        <dbReference type="Pfam" id="PF07589"/>
    </source>
</evidence>
<reference evidence="3 4" key="1">
    <citation type="submission" date="2017-06" db="EMBL/GenBank/DDBJ databases">
        <title>Azoarcus sp. TSNA42 complete genome sequence.</title>
        <authorList>
            <person name="Woo J.-H."/>
            <person name="Kim H.-S."/>
        </authorList>
    </citation>
    <scope>NUCLEOTIDE SEQUENCE [LARGE SCALE GENOMIC DNA]</scope>
    <source>
        <strain evidence="3 4">TSNA42</strain>
    </source>
</reference>
<evidence type="ECO:0000313" key="4">
    <source>
        <dbReference type="Proteomes" id="UP000244902"/>
    </source>
</evidence>
<dbReference type="AlphaFoldDB" id="A0A2U8H3Z6"/>
<feature type="chain" id="PRO_5016133584" description="Ice-binding protein C-terminal domain-containing protein" evidence="1">
    <location>
        <begin position="26"/>
        <end position="213"/>
    </location>
</feature>
<accession>A0A2U8H3Z6</accession>
<dbReference type="InterPro" id="IPR013424">
    <property type="entry name" value="Ice-binding_C"/>
</dbReference>
<feature type="domain" description="Ice-binding protein C-terminal" evidence="2">
    <location>
        <begin position="179"/>
        <end position="203"/>
    </location>
</feature>
<evidence type="ECO:0000256" key="1">
    <source>
        <dbReference type="SAM" id="SignalP"/>
    </source>
</evidence>
<dbReference type="NCBIfam" id="TIGR02595">
    <property type="entry name" value="PEP_CTERM"/>
    <property type="match status" value="1"/>
</dbReference>
<organism evidence="3 4">
    <name type="scientific">Parazoarcus communis</name>
    <dbReference type="NCBI Taxonomy" id="41977"/>
    <lineage>
        <taxon>Bacteria</taxon>
        <taxon>Pseudomonadati</taxon>
        <taxon>Pseudomonadota</taxon>
        <taxon>Betaproteobacteria</taxon>
        <taxon>Rhodocyclales</taxon>
        <taxon>Zoogloeaceae</taxon>
        <taxon>Parazoarcus</taxon>
    </lineage>
</organism>
<feature type="signal peptide" evidence="1">
    <location>
        <begin position="1"/>
        <end position="25"/>
    </location>
</feature>
<proteinExistence type="predicted"/>
<gene>
    <name evidence="3" type="ORF">CEW87_15515</name>
</gene>